<feature type="transmembrane region" description="Helical" evidence="1">
    <location>
        <begin position="85"/>
        <end position="105"/>
    </location>
</feature>
<dbReference type="AlphaFoldDB" id="A0A1I6E4L6"/>
<evidence type="ECO:0000313" key="3">
    <source>
        <dbReference type="Proteomes" id="UP000199584"/>
    </source>
</evidence>
<dbReference type="InterPro" id="IPR037219">
    <property type="entry name" value="Peptidase_M41-like"/>
</dbReference>
<accession>A0A1I6E4L6</accession>
<dbReference type="Proteomes" id="UP000199584">
    <property type="component" value="Unassembled WGS sequence"/>
</dbReference>
<dbReference type="GO" id="GO:0004176">
    <property type="term" value="F:ATP-dependent peptidase activity"/>
    <property type="evidence" value="ECO:0007669"/>
    <property type="project" value="InterPro"/>
</dbReference>
<proteinExistence type="predicted"/>
<sequence>MNKYKFGLTRKLFLNLIIYKNFIILLLSFIIYLFLSCLVLYYYNFLNNYFLGLIKIYIFILVISVLTLINLIIYFKLKLKKSIHILAISNTMLTFAIITACLIYLNAPKKDNFSFLESHYHQTSIHECGHVIVSEILSPGSIERVVLITPERAMWLSLFKRNEGGITYYKDIIKELPKLSSFEIHICRSLGGLAATNVFFPEDKYAGALADINQAKDLIIAIVNNGISEFGVATWDVLTDRQKSTLTNKIMDEQYNRAVKIVLSNKKSN</sequence>
<feature type="transmembrane region" description="Helical" evidence="1">
    <location>
        <begin position="21"/>
        <end position="43"/>
    </location>
</feature>
<feature type="transmembrane region" description="Helical" evidence="1">
    <location>
        <begin position="49"/>
        <end position="73"/>
    </location>
</feature>
<dbReference type="GO" id="GO:0004222">
    <property type="term" value="F:metalloendopeptidase activity"/>
    <property type="evidence" value="ECO:0007669"/>
    <property type="project" value="InterPro"/>
</dbReference>
<name>A0A1I6E4L6_9FIRM</name>
<keyword evidence="1" id="KW-0812">Transmembrane</keyword>
<organism evidence="2 3">
    <name type="scientific">Desulfoscipio geothermicus DSM 3669</name>
    <dbReference type="NCBI Taxonomy" id="1121426"/>
    <lineage>
        <taxon>Bacteria</taxon>
        <taxon>Bacillati</taxon>
        <taxon>Bacillota</taxon>
        <taxon>Clostridia</taxon>
        <taxon>Eubacteriales</taxon>
        <taxon>Desulfallaceae</taxon>
        <taxon>Desulfoscipio</taxon>
    </lineage>
</organism>
<keyword evidence="3" id="KW-1185">Reference proteome</keyword>
<reference evidence="3" key="1">
    <citation type="submission" date="2016-10" db="EMBL/GenBank/DDBJ databases">
        <authorList>
            <person name="Varghese N."/>
            <person name="Submissions S."/>
        </authorList>
    </citation>
    <scope>NUCLEOTIDE SEQUENCE [LARGE SCALE GENOMIC DNA]</scope>
    <source>
        <strain evidence="3">DSM 3669</strain>
    </source>
</reference>
<dbReference type="GO" id="GO:0006508">
    <property type="term" value="P:proteolysis"/>
    <property type="evidence" value="ECO:0007669"/>
    <property type="project" value="InterPro"/>
</dbReference>
<dbReference type="EMBL" id="FOYM01000025">
    <property type="protein sequence ID" value="SFR12636.1"/>
    <property type="molecule type" value="Genomic_DNA"/>
</dbReference>
<evidence type="ECO:0000313" key="2">
    <source>
        <dbReference type="EMBL" id="SFR12636.1"/>
    </source>
</evidence>
<dbReference type="SUPFAM" id="SSF140990">
    <property type="entry name" value="FtsH protease domain-like"/>
    <property type="match status" value="1"/>
</dbReference>
<keyword evidence="1" id="KW-1133">Transmembrane helix</keyword>
<dbReference type="GO" id="GO:0005524">
    <property type="term" value="F:ATP binding"/>
    <property type="evidence" value="ECO:0007669"/>
    <property type="project" value="InterPro"/>
</dbReference>
<dbReference type="STRING" id="39060.SAMN05660706_12570"/>
<keyword evidence="1" id="KW-0472">Membrane</keyword>
<dbReference type="RefSeq" id="WP_114340135.1">
    <property type="nucleotide sequence ID" value="NZ_FOYM01000025.1"/>
</dbReference>
<evidence type="ECO:0000256" key="1">
    <source>
        <dbReference type="SAM" id="Phobius"/>
    </source>
</evidence>
<dbReference type="Gene3D" id="1.20.58.760">
    <property type="entry name" value="Peptidase M41"/>
    <property type="match status" value="1"/>
</dbReference>
<gene>
    <name evidence="2" type="ORF">SAMN05660706_12570</name>
</gene>
<protein>
    <submittedName>
        <fullName evidence="2">Peptidase family M41</fullName>
    </submittedName>
</protein>